<dbReference type="HOGENOM" id="CLU_932706_0_0_9"/>
<dbReference type="Gene3D" id="2.160.20.80">
    <property type="entry name" value="E3 ubiquitin-protein ligase SopA"/>
    <property type="match status" value="1"/>
</dbReference>
<dbReference type="RefSeq" id="WP_009529176.1">
    <property type="nucleotide sequence ID" value="NZ_JH414603.1"/>
</dbReference>
<proteinExistence type="predicted"/>
<evidence type="ECO:0008006" key="4">
    <source>
        <dbReference type="Google" id="ProtNLM"/>
    </source>
</evidence>
<evidence type="ECO:0000256" key="1">
    <source>
        <dbReference type="SAM" id="Phobius"/>
    </source>
</evidence>
<dbReference type="AlphaFoldDB" id="G9XAX3"/>
<gene>
    <name evidence="2" type="ORF">HMPREF9628_01140</name>
</gene>
<dbReference type="Pfam" id="PF00805">
    <property type="entry name" value="Pentapeptide"/>
    <property type="match status" value="1"/>
</dbReference>
<organism evidence="2 3">
    <name type="scientific">Peptoanaerobacter stomatis</name>
    <dbReference type="NCBI Taxonomy" id="796937"/>
    <lineage>
        <taxon>Bacteria</taxon>
        <taxon>Bacillati</taxon>
        <taxon>Bacillota</taxon>
        <taxon>Clostridia</taxon>
        <taxon>Peptostreptococcales</taxon>
        <taxon>Filifactoraceae</taxon>
        <taxon>Peptoanaerobacter</taxon>
    </lineage>
</organism>
<reference evidence="2 3" key="1">
    <citation type="submission" date="2011-08" db="EMBL/GenBank/DDBJ databases">
        <title>The Genome Sequence of Eubacteriaceae bacterium CM5.</title>
        <authorList>
            <consortium name="The Broad Institute Genome Sequencing Platform"/>
            <person name="Earl A."/>
            <person name="Ward D."/>
            <person name="Feldgarden M."/>
            <person name="Gevers D."/>
            <person name="Sizova M."/>
            <person name="Hazen A."/>
            <person name="Epstein S."/>
            <person name="Young S.K."/>
            <person name="Zeng Q."/>
            <person name="Gargeya S."/>
            <person name="Fitzgerald M."/>
            <person name="Haas B."/>
            <person name="Abouelleil A."/>
            <person name="Alvarado L."/>
            <person name="Arachchi H.M."/>
            <person name="Berlin A."/>
            <person name="Brown A."/>
            <person name="Chapman S.B."/>
            <person name="Chen Z."/>
            <person name="Dunbar C."/>
            <person name="Freedman E."/>
            <person name="Gearin G."/>
            <person name="Gellesch M."/>
            <person name="Goldberg J."/>
            <person name="Griggs A."/>
            <person name="Gujja S."/>
            <person name="Heiman D."/>
            <person name="Howarth C."/>
            <person name="Larson L."/>
            <person name="Lui A."/>
            <person name="MacDonald P.J.P."/>
            <person name="Montmayeur A."/>
            <person name="Murphy C."/>
            <person name="Neiman D."/>
            <person name="Pearson M."/>
            <person name="Priest M."/>
            <person name="Roberts A."/>
            <person name="Saif S."/>
            <person name="Shea T."/>
            <person name="Shenoy N."/>
            <person name="Sisk P."/>
            <person name="Stolte C."/>
            <person name="Sykes S."/>
            <person name="Wortman J."/>
            <person name="Nusbaum C."/>
            <person name="Birren B."/>
        </authorList>
    </citation>
    <scope>NUCLEOTIDE SEQUENCE [LARGE SCALE GENOMIC DNA]</scope>
    <source>
        <strain evidence="2 3">CM5</strain>
    </source>
</reference>
<accession>G9XAX3</accession>
<dbReference type="EMBL" id="AFZG01000013">
    <property type="protein sequence ID" value="EHL19967.1"/>
    <property type="molecule type" value="Genomic_DNA"/>
</dbReference>
<keyword evidence="1" id="KW-0812">Transmembrane</keyword>
<feature type="transmembrane region" description="Helical" evidence="1">
    <location>
        <begin position="173"/>
        <end position="190"/>
    </location>
</feature>
<dbReference type="SUPFAM" id="SSF141571">
    <property type="entry name" value="Pentapeptide repeat-like"/>
    <property type="match status" value="1"/>
</dbReference>
<dbReference type="InterPro" id="IPR001646">
    <property type="entry name" value="5peptide_repeat"/>
</dbReference>
<protein>
    <recommendedName>
        <fullName evidence="4">Pentapeptide repeat protein</fullName>
    </recommendedName>
</protein>
<feature type="transmembrane region" description="Helical" evidence="1">
    <location>
        <begin position="221"/>
        <end position="245"/>
    </location>
</feature>
<comment type="caution">
    <text evidence="2">The sequence shown here is derived from an EMBL/GenBank/DDBJ whole genome shotgun (WGS) entry which is preliminary data.</text>
</comment>
<dbReference type="Proteomes" id="UP000003379">
    <property type="component" value="Unassembled WGS sequence"/>
</dbReference>
<name>G9XAX3_9FIRM</name>
<keyword evidence="1" id="KW-0472">Membrane</keyword>
<evidence type="ECO:0000313" key="2">
    <source>
        <dbReference type="EMBL" id="EHL19967.1"/>
    </source>
</evidence>
<sequence>MKECTVKESSIKYSYICDNSYLRHTKFEKVDFTGTIFENVNLEKAIFENCILNYVRFENCVIDYKAILKSKPEKPNLCINLMKSLYKNELQQGNMRNADEIQLLLKKQEIELYKRFLNIKKDKQNNEIEYSDENYYEKEMIRTGLNKKKIVCRLVTSYISDIIWGYGIKISKIFISMVVFISLFSVIYKLQLYSEIGWGDAIFLSIKSWFLNNEYYKDNCLVNVFLIIENFFGLMSLALYTSAFYRSVEK</sequence>
<keyword evidence="1" id="KW-1133">Transmembrane helix</keyword>
<evidence type="ECO:0000313" key="3">
    <source>
        <dbReference type="Proteomes" id="UP000003379"/>
    </source>
</evidence>